<sequence>MFAEELDEAICRTEHIHARVGFTEGPQIPDPRLPNWQQPVRFFMDIWKKILEYQRSLGTNIFTVTPEFGPPPYMWTSLETNQPITGQWEVNRYTKDQLQSL</sequence>
<keyword evidence="2" id="KW-1185">Reference proteome</keyword>
<proteinExistence type="predicted"/>
<evidence type="ECO:0000313" key="2">
    <source>
        <dbReference type="Proteomes" id="UP000267223"/>
    </source>
</evidence>
<evidence type="ECO:0000313" key="1">
    <source>
        <dbReference type="EMBL" id="RNI34936.1"/>
    </source>
</evidence>
<accession>A0A3M9NB11</accession>
<organism evidence="1 2">
    <name type="scientific">Hanamia caeni</name>
    <dbReference type="NCBI Taxonomy" id="2294116"/>
    <lineage>
        <taxon>Bacteria</taxon>
        <taxon>Pseudomonadati</taxon>
        <taxon>Bacteroidota</taxon>
        <taxon>Chitinophagia</taxon>
        <taxon>Chitinophagales</taxon>
        <taxon>Chitinophagaceae</taxon>
        <taxon>Hanamia</taxon>
    </lineage>
</organism>
<name>A0A3M9NB11_9BACT</name>
<dbReference type="EMBL" id="RJJR01000012">
    <property type="protein sequence ID" value="RNI34936.1"/>
    <property type="molecule type" value="Genomic_DNA"/>
</dbReference>
<dbReference type="OrthoDB" id="2555274at2"/>
<dbReference type="AlphaFoldDB" id="A0A3M9NB11"/>
<gene>
    <name evidence="1" type="ORF">EFY79_14805</name>
</gene>
<comment type="caution">
    <text evidence="1">The sequence shown here is derived from an EMBL/GenBank/DDBJ whole genome shotgun (WGS) entry which is preliminary data.</text>
</comment>
<dbReference type="Proteomes" id="UP000267223">
    <property type="component" value="Unassembled WGS sequence"/>
</dbReference>
<protein>
    <submittedName>
        <fullName evidence="1">Uncharacterized protein</fullName>
    </submittedName>
</protein>
<reference evidence="1 2" key="1">
    <citation type="submission" date="2018-11" db="EMBL/GenBank/DDBJ databases">
        <title>Draft genome sequence of Ferruginibacter sp. BO-59.</title>
        <authorList>
            <person name="Im W.T."/>
        </authorList>
    </citation>
    <scope>NUCLEOTIDE SEQUENCE [LARGE SCALE GENOMIC DNA]</scope>
    <source>
        <strain evidence="1 2">BO-59</strain>
    </source>
</reference>
<dbReference type="RefSeq" id="WP_123121490.1">
    <property type="nucleotide sequence ID" value="NZ_RJJR01000012.1"/>
</dbReference>